<keyword evidence="2" id="KW-1185">Reference proteome</keyword>
<dbReference type="RefSeq" id="WP_004234226.1">
    <property type="nucleotide sequence ID" value="NZ_ALYM01000001.1"/>
</dbReference>
<name>A0ABP2T042_9STRE</name>
<reference evidence="1 2" key="1">
    <citation type="journal article" date="2013" name="PLoS ONE">
        <title>Comparative Genomic Characterization of Three Streptococcus parauberis Strains in Fish Pathogen, as Assessed by Wide-Genome Analyses.</title>
        <authorList>
            <person name="Nho S.W."/>
            <person name="Hikima J."/>
            <person name="Park S.B."/>
            <person name="Jang H.B."/>
            <person name="Cha I.S."/>
            <person name="Yasuike M."/>
            <person name="Nakamura Y."/>
            <person name="Fujiwara A."/>
            <person name="Sano M."/>
            <person name="Kanai K."/>
            <person name="Kondo H."/>
            <person name="Hirono I."/>
            <person name="Takeyama H."/>
            <person name="Aoki T."/>
            <person name="Jung T.S."/>
        </authorList>
    </citation>
    <scope>NUCLEOTIDE SEQUENCE [LARGE SCALE GENOMIC DNA]</scope>
    <source>
        <strain evidence="1 2">KRS-02083</strain>
    </source>
</reference>
<evidence type="ECO:0000313" key="2">
    <source>
        <dbReference type="Proteomes" id="UP000011769"/>
    </source>
</evidence>
<evidence type="ECO:0000313" key="1">
    <source>
        <dbReference type="EMBL" id="EMG26049.1"/>
    </source>
</evidence>
<gene>
    <name evidence="1" type="ORF">SPJ1_0011</name>
</gene>
<sequence length="96" mass="10856">MADTVFENPYVKGLLYGVVHSNISKTLNKSSEDQIASKIKNCISSVISNNDLKIESSDIKVDKVDDGYQVLLDSSKLFMIFKNDESWLLKTRQLIK</sequence>
<accession>A0ABP2T042</accession>
<proteinExistence type="predicted"/>
<organism evidence="1 2">
    <name type="scientific">Streptococcus parauberis KRS-02083</name>
    <dbReference type="NCBI Taxonomy" id="1207545"/>
    <lineage>
        <taxon>Bacteria</taxon>
        <taxon>Bacillati</taxon>
        <taxon>Bacillota</taxon>
        <taxon>Bacilli</taxon>
        <taxon>Lactobacillales</taxon>
        <taxon>Streptococcaceae</taxon>
        <taxon>Streptococcus</taxon>
    </lineage>
</organism>
<dbReference type="Proteomes" id="UP000011769">
    <property type="component" value="Unassembled WGS sequence"/>
</dbReference>
<dbReference type="EMBL" id="ALYM01000001">
    <property type="protein sequence ID" value="EMG26049.1"/>
    <property type="molecule type" value="Genomic_DNA"/>
</dbReference>
<protein>
    <submittedName>
        <fullName evidence="1">Uncharacterized protein</fullName>
    </submittedName>
</protein>
<comment type="caution">
    <text evidence="1">The sequence shown here is derived from an EMBL/GenBank/DDBJ whole genome shotgun (WGS) entry which is preliminary data.</text>
</comment>